<dbReference type="AlphaFoldDB" id="C2KI17"/>
<keyword evidence="2 6" id="KW-0489">Methyltransferase</keyword>
<dbReference type="Pfam" id="PF00145">
    <property type="entry name" value="DNA_methylase"/>
    <property type="match status" value="1"/>
</dbReference>
<evidence type="ECO:0000256" key="5">
    <source>
        <dbReference type="ARBA" id="ARBA00022747"/>
    </source>
</evidence>
<organism evidence="7 8">
    <name type="scientific">Leuconostoc mesenteroides subsp. cremoris ATCC 19254</name>
    <dbReference type="NCBI Taxonomy" id="586220"/>
    <lineage>
        <taxon>Bacteria</taxon>
        <taxon>Bacillati</taxon>
        <taxon>Bacillota</taxon>
        <taxon>Bacilli</taxon>
        <taxon>Lactobacillales</taxon>
        <taxon>Lactobacillaceae</taxon>
        <taxon>Leuconostoc</taxon>
    </lineage>
</organism>
<dbReference type="GO" id="GO:0003886">
    <property type="term" value="F:DNA (cytosine-5-)-methyltransferase activity"/>
    <property type="evidence" value="ECO:0007669"/>
    <property type="project" value="UniProtKB-EC"/>
</dbReference>
<dbReference type="InterPro" id="IPR001525">
    <property type="entry name" value="C5_MeTfrase"/>
</dbReference>
<dbReference type="GO" id="GO:0044027">
    <property type="term" value="P:negative regulation of gene expression via chromosomal CpG island methylation"/>
    <property type="evidence" value="ECO:0007669"/>
    <property type="project" value="TreeGrafter"/>
</dbReference>
<dbReference type="SUPFAM" id="SSF53335">
    <property type="entry name" value="S-adenosyl-L-methionine-dependent methyltransferases"/>
    <property type="match status" value="1"/>
</dbReference>
<evidence type="ECO:0000313" key="7">
    <source>
        <dbReference type="EMBL" id="EEJ43062.1"/>
    </source>
</evidence>
<dbReference type="Gene3D" id="3.40.50.150">
    <property type="entry name" value="Vaccinia Virus protein VP39"/>
    <property type="match status" value="1"/>
</dbReference>
<comment type="caution">
    <text evidence="7">The sequence shown here is derived from an EMBL/GenBank/DDBJ whole genome shotgun (WGS) entry which is preliminary data.</text>
</comment>
<dbReference type="PANTHER" id="PTHR10629:SF52">
    <property type="entry name" value="DNA (CYTOSINE-5)-METHYLTRANSFERASE 1"/>
    <property type="match status" value="1"/>
</dbReference>
<dbReference type="GO" id="GO:0003677">
    <property type="term" value="F:DNA binding"/>
    <property type="evidence" value="ECO:0007669"/>
    <property type="project" value="TreeGrafter"/>
</dbReference>
<keyword evidence="5" id="KW-0680">Restriction system</keyword>
<dbReference type="InterPro" id="IPR050390">
    <property type="entry name" value="C5-Methyltransferase"/>
</dbReference>
<dbReference type="EMBL" id="ACKV01000009">
    <property type="protein sequence ID" value="EEJ43062.1"/>
    <property type="molecule type" value="Genomic_DNA"/>
</dbReference>
<dbReference type="NCBIfam" id="TIGR00675">
    <property type="entry name" value="dcm"/>
    <property type="match status" value="1"/>
</dbReference>
<dbReference type="Gene3D" id="3.90.120.10">
    <property type="entry name" value="DNA Methylase, subunit A, domain 2"/>
    <property type="match status" value="1"/>
</dbReference>
<name>C2KI17_LEUMC</name>
<keyword evidence="3 6" id="KW-0808">Transferase</keyword>
<keyword evidence="4 6" id="KW-0949">S-adenosyl-L-methionine</keyword>
<dbReference type="PROSITE" id="PS51679">
    <property type="entry name" value="SAM_MT_C5"/>
    <property type="match status" value="1"/>
</dbReference>
<dbReference type="EC" id="2.1.1.37" evidence="1"/>
<dbReference type="HOGENOM" id="CLU_006958_2_2_9"/>
<feature type="active site" evidence="6">
    <location>
        <position position="84"/>
    </location>
</feature>
<accession>C2KI17</accession>
<dbReference type="Proteomes" id="UP000004283">
    <property type="component" value="Unassembled WGS sequence"/>
</dbReference>
<evidence type="ECO:0000256" key="4">
    <source>
        <dbReference type="ARBA" id="ARBA00022691"/>
    </source>
</evidence>
<dbReference type="GO" id="GO:0032259">
    <property type="term" value="P:methylation"/>
    <property type="evidence" value="ECO:0007669"/>
    <property type="project" value="UniProtKB-KW"/>
</dbReference>
<protein>
    <recommendedName>
        <fullName evidence="1">DNA (cytosine-5-)-methyltransferase</fullName>
        <ecNumber evidence="1">2.1.1.37</ecNumber>
    </recommendedName>
</protein>
<evidence type="ECO:0000256" key="3">
    <source>
        <dbReference type="ARBA" id="ARBA00022679"/>
    </source>
</evidence>
<evidence type="ECO:0000256" key="2">
    <source>
        <dbReference type="ARBA" id="ARBA00022603"/>
    </source>
</evidence>
<gene>
    <name evidence="7" type="primary">dcm</name>
    <name evidence="7" type="ORF">HMPREF0555_0283</name>
</gene>
<dbReference type="InterPro" id="IPR029063">
    <property type="entry name" value="SAM-dependent_MTases_sf"/>
</dbReference>
<reference evidence="7 8" key="1">
    <citation type="submission" date="2009-04" db="EMBL/GenBank/DDBJ databases">
        <authorList>
            <person name="Qin X."/>
            <person name="Bachman B."/>
            <person name="Battles P."/>
            <person name="Bell A."/>
            <person name="Bess C."/>
            <person name="Bickham C."/>
            <person name="Chaboub L."/>
            <person name="Chen D."/>
            <person name="Coyle M."/>
            <person name="Deiros D.R."/>
            <person name="Dinh H."/>
            <person name="Forbes L."/>
            <person name="Fowler G."/>
            <person name="Francisco L."/>
            <person name="Fu Q."/>
            <person name="Gubbala S."/>
            <person name="Hale W."/>
            <person name="Han Y."/>
            <person name="Hemphill L."/>
            <person name="Highlander S.K."/>
            <person name="Hirani K."/>
            <person name="Hogues M."/>
            <person name="Jackson L."/>
            <person name="Jakkamsetti A."/>
            <person name="Javaid M."/>
            <person name="Jiang H."/>
            <person name="Korchina V."/>
            <person name="Kovar C."/>
            <person name="Lara F."/>
            <person name="Lee S."/>
            <person name="Mata R."/>
            <person name="Mathew T."/>
            <person name="Moen C."/>
            <person name="Morales K."/>
            <person name="Munidasa M."/>
            <person name="Nazareth L."/>
            <person name="Ngo R."/>
            <person name="Nguyen L."/>
            <person name="Okwuonu G."/>
            <person name="Ongeri F."/>
            <person name="Patil S."/>
            <person name="Petrosino J."/>
            <person name="Pham C."/>
            <person name="Pham P."/>
            <person name="Pu L.-L."/>
            <person name="Puazo M."/>
            <person name="Raj R."/>
            <person name="Reid J."/>
            <person name="Rouhana J."/>
            <person name="Saada N."/>
            <person name="Shang Y."/>
            <person name="Simmons D."/>
            <person name="Thornton R."/>
            <person name="Warren J."/>
            <person name="Weissenberger G."/>
            <person name="Zhang J."/>
            <person name="Zhang L."/>
            <person name="Zhou C."/>
            <person name="Zhu D."/>
            <person name="Muzny D."/>
            <person name="Worley K."/>
            <person name="Gibbs R."/>
        </authorList>
    </citation>
    <scope>NUCLEOTIDE SEQUENCE [LARGE SCALE GENOMIC DNA]</scope>
    <source>
        <strain evidence="7 8">ATCC 19254</strain>
    </source>
</reference>
<evidence type="ECO:0000256" key="1">
    <source>
        <dbReference type="ARBA" id="ARBA00011975"/>
    </source>
</evidence>
<sequence>MTNIKMNGMSLFASSGIGEYYLDRAGVNVVVANELIPKRGELYRKIYPHHKMVIGDILDENVFSEISRTAIENNVDFMIASPPCQGISVAGQNRSIEDMAKDQRNYLITKVIQMIEEVKPSYVIIENVPLILKLKLLIDGELATVEELLNSKFKDTYNVDFDVLDTSDYGTPQVRRRAIIRMYKKGLSWPWPKKRNHKITVYDAIGDLPSIEAGEVSPIKWHFGRKHNESQIQWMKHTPTGHSAFENEVYYPKKKDGTRVKGYTSSYRRIKWNEPAPTITIRNDAISSQRNVHPGHKLSDNTYSDARVLSILEIMRLTGLPDNWRVPDDTPEILLRQIIGECIPPLLIEAIVKEIGEKNNESDESIL</sequence>
<proteinExistence type="inferred from homology"/>
<evidence type="ECO:0000313" key="8">
    <source>
        <dbReference type="Proteomes" id="UP000004283"/>
    </source>
</evidence>
<dbReference type="RefSeq" id="WP_002815985.1">
    <property type="nucleotide sequence ID" value="NZ_GG693387.1"/>
</dbReference>
<dbReference type="PANTHER" id="PTHR10629">
    <property type="entry name" value="CYTOSINE-SPECIFIC METHYLTRANSFERASE"/>
    <property type="match status" value="1"/>
</dbReference>
<comment type="similarity">
    <text evidence="6">Belongs to the class I-like SAM-binding methyltransferase superfamily. C5-methyltransferase family.</text>
</comment>
<dbReference type="GO" id="GO:0009307">
    <property type="term" value="P:DNA restriction-modification system"/>
    <property type="evidence" value="ECO:0007669"/>
    <property type="project" value="UniProtKB-KW"/>
</dbReference>
<evidence type="ECO:0000256" key="6">
    <source>
        <dbReference type="PROSITE-ProRule" id="PRU01016"/>
    </source>
</evidence>